<dbReference type="RefSeq" id="WP_095959826.1">
    <property type="nucleotide sequence ID" value="NZ_CP022203.1"/>
</dbReference>
<keyword evidence="2" id="KW-1185">Reference proteome</keyword>
<accession>A0A250JZN4</accession>
<sequence length="373" mass="38854">MRSTFHIAVATLLTCVAAGCGNLENAPFRVGTVHGQLTESDPAVAMVSLVEQPGVSSHVDADGHFTLRDVPSGPAELFIVATSEKAARVQVQVPGGQSVRVRPVEPTPAGFFDLRVKTTNGFRLPATEVSVEGTPFQRLLLDAQGRLRVGPLPDGCYAVSVTAIGFPRTQTEACAGPGERKELKVDLEVDASLLEQGCQEHGCEEGLVCAPNKKCLECFGNGHCPGGLTCRGNRCEGSGPLCAPCTGDWQCAPDTHCEVLPEGNAACVARCTPGAGAPPPSQDTRDDRATQCAPGFTCQSDRCLPDAANFAGCHALRRMDAPCTDDASCHELGLLSGRCVSGACTVPCATDRDCPGSRRCVTSSVGDVCQVGT</sequence>
<proteinExistence type="predicted"/>
<reference evidence="1 2" key="1">
    <citation type="submission" date="2017-06" db="EMBL/GenBank/DDBJ databases">
        <title>Sequencing and comparative analysis of myxobacterial genomes.</title>
        <authorList>
            <person name="Rupp O."/>
            <person name="Goesmann A."/>
            <person name="Sogaard-Andersen L."/>
        </authorList>
    </citation>
    <scope>NUCLEOTIDE SEQUENCE [LARGE SCALE GENOMIC DNA]</scope>
    <source>
        <strain evidence="1 2">DSM 14697</strain>
    </source>
</reference>
<dbReference type="PROSITE" id="PS51257">
    <property type="entry name" value="PROKAR_LIPOPROTEIN"/>
    <property type="match status" value="1"/>
</dbReference>
<gene>
    <name evidence="1" type="ORF">MYMAC_004834</name>
</gene>
<dbReference type="Proteomes" id="UP000217343">
    <property type="component" value="Chromosome"/>
</dbReference>
<dbReference type="OrthoDB" id="5503306at2"/>
<dbReference type="EMBL" id="CP022203">
    <property type="protein sequence ID" value="ATB49193.1"/>
    <property type="molecule type" value="Genomic_DNA"/>
</dbReference>
<protein>
    <recommendedName>
        <fullName evidence="3">Carboxypeptidase regulatory-like domain-containing protein</fullName>
    </recommendedName>
</protein>
<dbReference type="KEGG" id="mmas:MYMAC_004834"/>
<dbReference type="InterPro" id="IPR013784">
    <property type="entry name" value="Carb-bd-like_fold"/>
</dbReference>
<organism evidence="1 2">
    <name type="scientific">Corallococcus macrosporus DSM 14697</name>
    <dbReference type="NCBI Taxonomy" id="1189310"/>
    <lineage>
        <taxon>Bacteria</taxon>
        <taxon>Pseudomonadati</taxon>
        <taxon>Myxococcota</taxon>
        <taxon>Myxococcia</taxon>
        <taxon>Myxococcales</taxon>
        <taxon>Cystobacterineae</taxon>
        <taxon>Myxococcaceae</taxon>
        <taxon>Corallococcus</taxon>
    </lineage>
</organism>
<dbReference type="GO" id="GO:0030246">
    <property type="term" value="F:carbohydrate binding"/>
    <property type="evidence" value="ECO:0007669"/>
    <property type="project" value="InterPro"/>
</dbReference>
<evidence type="ECO:0008006" key="3">
    <source>
        <dbReference type="Google" id="ProtNLM"/>
    </source>
</evidence>
<dbReference type="SUPFAM" id="SSF49452">
    <property type="entry name" value="Starch-binding domain-like"/>
    <property type="match status" value="1"/>
</dbReference>
<evidence type="ECO:0000313" key="2">
    <source>
        <dbReference type="Proteomes" id="UP000217343"/>
    </source>
</evidence>
<name>A0A250JZN4_9BACT</name>
<dbReference type="AlphaFoldDB" id="A0A250JZN4"/>
<evidence type="ECO:0000313" key="1">
    <source>
        <dbReference type="EMBL" id="ATB49193.1"/>
    </source>
</evidence>